<feature type="signal peptide" evidence="2">
    <location>
        <begin position="1"/>
        <end position="21"/>
    </location>
</feature>
<accession>A0ABQ5JIZ7</accession>
<organism evidence="4 5">
    <name type="scientific">Ligilactobacillus pabuli</name>
    <dbReference type="NCBI Taxonomy" id="2886039"/>
    <lineage>
        <taxon>Bacteria</taxon>
        <taxon>Bacillati</taxon>
        <taxon>Bacillota</taxon>
        <taxon>Bacilli</taxon>
        <taxon>Lactobacillales</taxon>
        <taxon>Lactobacillaceae</taxon>
        <taxon>Ligilactobacillus</taxon>
    </lineage>
</organism>
<feature type="chain" id="PRO_5045473916" description="DUF4767 domain-containing protein" evidence="2">
    <location>
        <begin position="22"/>
        <end position="226"/>
    </location>
</feature>
<evidence type="ECO:0000313" key="4">
    <source>
        <dbReference type="EMBL" id="GKS82025.1"/>
    </source>
</evidence>
<sequence>MKRKVYGVVLLGLLLGGCAKTTETESQKASSQAPKTAQHSSTTASSTTSRKQASQSSVTKENSSSATNSASDQTSAQPTVYWNQSKAQQLRQFMAQFSQEMNQDYREYSPTHNVNQYGMPLPQGILEDHPQKTMAIRDVPVKIQWSTDGRASAGTYSLVAVYADSETQDKGDEIIRPHHVYFFTLIDGIPKVLLTTQNQDTNDGLLHFGETENVALKQKFAEIIAE</sequence>
<dbReference type="Proteomes" id="UP001055149">
    <property type="component" value="Unassembled WGS sequence"/>
</dbReference>
<dbReference type="Pfam" id="PF15983">
    <property type="entry name" value="DUF4767"/>
    <property type="match status" value="1"/>
</dbReference>
<feature type="compositionally biased region" description="Polar residues" evidence="1">
    <location>
        <begin position="58"/>
        <end position="78"/>
    </location>
</feature>
<feature type="domain" description="DUF4767" evidence="3">
    <location>
        <begin position="81"/>
        <end position="224"/>
    </location>
</feature>
<comment type="caution">
    <text evidence="4">The sequence shown here is derived from an EMBL/GenBank/DDBJ whole genome shotgun (WGS) entry which is preliminary data.</text>
</comment>
<evidence type="ECO:0000256" key="1">
    <source>
        <dbReference type="SAM" id="MobiDB-lite"/>
    </source>
</evidence>
<gene>
    <name evidence="4" type="ORF">LPAF129_17110</name>
</gene>
<feature type="region of interest" description="Disordered" evidence="1">
    <location>
        <begin position="24"/>
        <end position="78"/>
    </location>
</feature>
<keyword evidence="5" id="KW-1185">Reference proteome</keyword>
<reference evidence="4" key="1">
    <citation type="journal article" date="2022" name="Int. J. Syst. Evol. Microbiol.">
        <title>A novel species of lactic acid bacteria, Ligilactobacillus pabuli sp. nov., isolated from alfalfa silage.</title>
        <authorList>
            <person name="Tohno M."/>
            <person name="Tanizawa Y."/>
            <person name="Sawada H."/>
            <person name="Sakamoto M."/>
            <person name="Ohkuma M."/>
            <person name="Kobayashi H."/>
        </authorList>
    </citation>
    <scope>NUCLEOTIDE SEQUENCE</scope>
    <source>
        <strain evidence="4">AF129</strain>
    </source>
</reference>
<dbReference type="InterPro" id="IPR031927">
    <property type="entry name" value="DUF4767"/>
</dbReference>
<proteinExistence type="predicted"/>
<evidence type="ECO:0000256" key="2">
    <source>
        <dbReference type="SAM" id="SignalP"/>
    </source>
</evidence>
<protein>
    <recommendedName>
        <fullName evidence="3">DUF4767 domain-containing protein</fullName>
    </recommendedName>
</protein>
<dbReference type="PROSITE" id="PS51257">
    <property type="entry name" value="PROKAR_LIPOPROTEIN"/>
    <property type="match status" value="1"/>
</dbReference>
<feature type="compositionally biased region" description="Low complexity" evidence="1">
    <location>
        <begin position="36"/>
        <end position="57"/>
    </location>
</feature>
<evidence type="ECO:0000259" key="3">
    <source>
        <dbReference type="Pfam" id="PF15983"/>
    </source>
</evidence>
<evidence type="ECO:0000313" key="5">
    <source>
        <dbReference type="Proteomes" id="UP001055149"/>
    </source>
</evidence>
<dbReference type="RefSeq" id="WP_244056191.1">
    <property type="nucleotide sequence ID" value="NZ_BQXH01000017.1"/>
</dbReference>
<dbReference type="EMBL" id="BQXH01000017">
    <property type="protein sequence ID" value="GKS82025.1"/>
    <property type="molecule type" value="Genomic_DNA"/>
</dbReference>
<keyword evidence="2" id="KW-0732">Signal</keyword>
<name>A0ABQ5JIZ7_9LACO</name>